<organism evidence="4 5">
    <name type="scientific">Acetomicrobium flavidum</name>
    <dbReference type="NCBI Taxonomy" id="49896"/>
    <lineage>
        <taxon>Bacteria</taxon>
        <taxon>Thermotogati</taxon>
        <taxon>Synergistota</taxon>
        <taxon>Synergistia</taxon>
        <taxon>Synergistales</taxon>
        <taxon>Acetomicrobiaceae</taxon>
        <taxon>Acetomicrobium</taxon>
    </lineage>
</organism>
<dbReference type="RefSeq" id="WP_318259447.1">
    <property type="nucleotide sequence ID" value="NZ_DAOSBL010000002.1"/>
</dbReference>
<dbReference type="EMBL" id="FSQZ01000001">
    <property type="protein sequence ID" value="SIN63153.1"/>
    <property type="molecule type" value="Genomic_DNA"/>
</dbReference>
<protein>
    <submittedName>
        <fullName evidence="4">2-oxoglutarate ferredoxin oxidoreductase subunit alpha</fullName>
    </submittedName>
</protein>
<dbReference type="InterPro" id="IPR002880">
    <property type="entry name" value="Pyrv_Fd/Flavodoxin_OxRdtase_N"/>
</dbReference>
<dbReference type="PANTHER" id="PTHR43088">
    <property type="entry name" value="SUBUNIT OF PYRUVATE:FLAVODOXIN OXIDOREDUCTASE-RELATED"/>
    <property type="match status" value="1"/>
</dbReference>
<comment type="caution">
    <text evidence="4">The sequence shown here is derived from an EMBL/GenBank/DDBJ whole genome shotgun (WGS) entry which is preliminary data.</text>
</comment>
<evidence type="ECO:0000259" key="2">
    <source>
        <dbReference type="Pfam" id="PF01855"/>
    </source>
</evidence>
<dbReference type="SUPFAM" id="SSF52518">
    <property type="entry name" value="Thiamin diphosphate-binding fold (THDP-binding)"/>
    <property type="match status" value="1"/>
</dbReference>
<dbReference type="Pfam" id="PF17147">
    <property type="entry name" value="PFOR_II"/>
    <property type="match status" value="1"/>
</dbReference>
<dbReference type="CDD" id="cd07034">
    <property type="entry name" value="TPP_PYR_PFOR_IOR-alpha_like"/>
    <property type="match status" value="1"/>
</dbReference>
<evidence type="ECO:0000256" key="1">
    <source>
        <dbReference type="ARBA" id="ARBA00023002"/>
    </source>
</evidence>
<dbReference type="Gene3D" id="3.40.50.920">
    <property type="match status" value="1"/>
</dbReference>
<keyword evidence="5" id="KW-1185">Reference proteome</keyword>
<feature type="domain" description="Pyruvate flavodoxin/ferredoxin oxidoreductase pyrimidine binding" evidence="2">
    <location>
        <begin position="15"/>
        <end position="186"/>
    </location>
</feature>
<evidence type="ECO:0000313" key="4">
    <source>
        <dbReference type="EMBL" id="SIN63153.1"/>
    </source>
</evidence>
<feature type="domain" description="Pyruvate:ferredoxin oxidoreductase core" evidence="3">
    <location>
        <begin position="250"/>
        <end position="344"/>
    </location>
</feature>
<accession>A0ABY1JB35</accession>
<name>A0ABY1JB35_9BACT</name>
<keyword evidence="1" id="KW-0560">Oxidoreductase</keyword>
<evidence type="ECO:0000313" key="5">
    <source>
        <dbReference type="Proteomes" id="UP000185093"/>
    </source>
</evidence>
<dbReference type="Proteomes" id="UP000185093">
    <property type="component" value="Unassembled WGS sequence"/>
</dbReference>
<reference evidence="4 5" key="1">
    <citation type="submission" date="2016-11" db="EMBL/GenBank/DDBJ databases">
        <authorList>
            <person name="Varghese N."/>
            <person name="Submissions S."/>
        </authorList>
    </citation>
    <scope>NUCLEOTIDE SEQUENCE [LARGE SCALE GENOMIC DNA]</scope>
    <source>
        <strain evidence="4 5">DSM 20664</strain>
    </source>
</reference>
<gene>
    <name evidence="4" type="ORF">SAMN05444368_0331</name>
</gene>
<dbReference type="NCBIfam" id="NF005507">
    <property type="entry name" value="PRK07119.1"/>
    <property type="match status" value="1"/>
</dbReference>
<sequence length="353" mass="38563">MSNRVLMKGNEAFAEAAVHAGCKYFFGYPITPQNEIPEYMSRRLPEVGGVYLQAESEVAGINMIFGAAGTGHRVLISSSSPGISLMSEGISYIAAAELPCVIINVMRGGPGLGGILPAQSDYFQATKGGGHGDYRLLVLAPGNLQEATEFIMMAFDLAEFYRNPVMILTDGFMGQMMEAVEFKKVKLDYDIPDVKEWAIGYMAQRGKRALIKSLSLDPEVLEQHNKKLQKKYRLMEEKEVRFESAGVEDAEIVIAAYGTTSRIAKSAIKKLREQGIKAGIIRPQSLYPFPYKAFSDLPESVKRVLVVEMSCGQMVEDVKLGVCGKVPVSFYGRCGGMAPSVDEIEEAAKNALG</sequence>
<dbReference type="InterPro" id="IPR052368">
    <property type="entry name" value="2-oxoacid_oxidoreductase"/>
</dbReference>
<dbReference type="Pfam" id="PF01855">
    <property type="entry name" value="POR_N"/>
    <property type="match status" value="1"/>
</dbReference>
<dbReference type="SUPFAM" id="SSF52922">
    <property type="entry name" value="TK C-terminal domain-like"/>
    <property type="match status" value="1"/>
</dbReference>
<dbReference type="InterPro" id="IPR029061">
    <property type="entry name" value="THDP-binding"/>
</dbReference>
<evidence type="ECO:0000259" key="3">
    <source>
        <dbReference type="Pfam" id="PF17147"/>
    </source>
</evidence>
<dbReference type="Gene3D" id="3.40.50.970">
    <property type="match status" value="1"/>
</dbReference>
<dbReference type="InterPro" id="IPR033412">
    <property type="entry name" value="PFOR_II"/>
</dbReference>
<dbReference type="PANTHER" id="PTHR43088:SF1">
    <property type="entry name" value="SUBUNIT OF PYRUVATE:FLAVODOXIN OXIDOREDUCTASE"/>
    <property type="match status" value="1"/>
</dbReference>
<proteinExistence type="predicted"/>
<dbReference type="InterPro" id="IPR009014">
    <property type="entry name" value="Transketo_C/PFOR_II"/>
</dbReference>